<dbReference type="EMBL" id="NFIE01000019">
    <property type="protein sequence ID" value="OUN86754.1"/>
    <property type="molecule type" value="Genomic_DNA"/>
</dbReference>
<dbReference type="Gene3D" id="1.10.150.240">
    <property type="entry name" value="Putative phosphatase, domain 2"/>
    <property type="match status" value="1"/>
</dbReference>
<dbReference type="PANTHER" id="PTHR43434">
    <property type="entry name" value="PHOSPHOGLYCOLATE PHOSPHATASE"/>
    <property type="match status" value="1"/>
</dbReference>
<protein>
    <submittedName>
        <fullName evidence="1">Phosphoglycolate phosphatase</fullName>
    </submittedName>
</protein>
<dbReference type="Proteomes" id="UP000195781">
    <property type="component" value="Unassembled WGS sequence"/>
</dbReference>
<dbReference type="InterPro" id="IPR041492">
    <property type="entry name" value="HAD_2"/>
</dbReference>
<comment type="caution">
    <text evidence="1">The sequence shown here is derived from an EMBL/GenBank/DDBJ whole genome shotgun (WGS) entry which is preliminary data.</text>
</comment>
<dbReference type="SUPFAM" id="SSF56784">
    <property type="entry name" value="HAD-like"/>
    <property type="match status" value="1"/>
</dbReference>
<dbReference type="Pfam" id="PF13419">
    <property type="entry name" value="HAD_2"/>
    <property type="match status" value="1"/>
</dbReference>
<sequence length="221" mass="23733">MAEPAFTHIIFDLDGTILDTLEDLALACNHVCEARGWPTFPLDAYRFKVGNGMRKLVERIIPAEYYGDGAVYEQALAEFRTRYAAHKEDHTTPYPDIIAVLDALRAAGIELAVLTNKDHDAACPLVERYFGDRFALVQGATAAFPPKPAAPVTLHVIEALGADPATTLFVGDSDVDVETGHNAGLRVAGAVWGFRGAAQLEAAGADYLARTPRDLLAIAGV</sequence>
<evidence type="ECO:0000313" key="1">
    <source>
        <dbReference type="EMBL" id="OUN86754.1"/>
    </source>
</evidence>
<gene>
    <name evidence="1" type="ORF">B5G02_08095</name>
</gene>
<reference evidence="2" key="1">
    <citation type="submission" date="2017-04" db="EMBL/GenBank/DDBJ databases">
        <title>Function of individual gut microbiota members based on whole genome sequencing of pure cultures obtained from chicken caecum.</title>
        <authorList>
            <person name="Medvecky M."/>
            <person name="Cejkova D."/>
            <person name="Polansky O."/>
            <person name="Karasova D."/>
            <person name="Kubasova T."/>
            <person name="Cizek A."/>
            <person name="Rychlik I."/>
        </authorList>
    </citation>
    <scope>NUCLEOTIDE SEQUENCE [LARGE SCALE GENOMIC DNA]</scope>
    <source>
        <strain evidence="2">An5</strain>
    </source>
</reference>
<dbReference type="InterPro" id="IPR036412">
    <property type="entry name" value="HAD-like_sf"/>
</dbReference>
<dbReference type="InterPro" id="IPR006439">
    <property type="entry name" value="HAD-SF_hydro_IA"/>
</dbReference>
<dbReference type="InterPro" id="IPR050155">
    <property type="entry name" value="HAD-like_hydrolase_sf"/>
</dbReference>
<dbReference type="OrthoDB" id="9776368at2"/>
<dbReference type="SFLD" id="SFLDG01135">
    <property type="entry name" value="C1.5.6:_HAD__Beta-PGM__Phospha"/>
    <property type="match status" value="1"/>
</dbReference>
<evidence type="ECO:0000313" key="2">
    <source>
        <dbReference type="Proteomes" id="UP000195781"/>
    </source>
</evidence>
<dbReference type="RefSeq" id="WP_094335855.1">
    <property type="nucleotide sequence ID" value="NZ_NFIE01000019.1"/>
</dbReference>
<dbReference type="AlphaFoldDB" id="A0A1Y3XMJ1"/>
<proteinExistence type="predicted"/>
<accession>A0A1Y3XMJ1</accession>
<dbReference type="GO" id="GO:0005829">
    <property type="term" value="C:cytosol"/>
    <property type="evidence" value="ECO:0007669"/>
    <property type="project" value="TreeGrafter"/>
</dbReference>
<dbReference type="GO" id="GO:0006281">
    <property type="term" value="P:DNA repair"/>
    <property type="evidence" value="ECO:0007669"/>
    <property type="project" value="TreeGrafter"/>
</dbReference>
<keyword evidence="2" id="KW-1185">Reference proteome</keyword>
<dbReference type="NCBIfam" id="TIGR01549">
    <property type="entry name" value="HAD-SF-IA-v1"/>
    <property type="match status" value="1"/>
</dbReference>
<organism evidence="1 2">
    <name type="scientific">[Collinsella] massiliensis</name>
    <dbReference type="NCBI Taxonomy" id="1232426"/>
    <lineage>
        <taxon>Bacteria</taxon>
        <taxon>Bacillati</taxon>
        <taxon>Actinomycetota</taxon>
        <taxon>Coriobacteriia</taxon>
        <taxon>Coriobacteriales</taxon>
        <taxon>Coriobacteriaceae</taxon>
        <taxon>Enorma</taxon>
    </lineage>
</organism>
<dbReference type="PANTHER" id="PTHR43434:SF1">
    <property type="entry name" value="PHOSPHOGLYCOLATE PHOSPHATASE"/>
    <property type="match status" value="1"/>
</dbReference>
<dbReference type="SFLD" id="SFLDG01129">
    <property type="entry name" value="C1.5:_HAD__Beta-PGM__Phosphata"/>
    <property type="match status" value="1"/>
</dbReference>
<dbReference type="InterPro" id="IPR023198">
    <property type="entry name" value="PGP-like_dom2"/>
</dbReference>
<dbReference type="InterPro" id="IPR023214">
    <property type="entry name" value="HAD_sf"/>
</dbReference>
<dbReference type="GO" id="GO:0008967">
    <property type="term" value="F:phosphoglycolate phosphatase activity"/>
    <property type="evidence" value="ECO:0007669"/>
    <property type="project" value="TreeGrafter"/>
</dbReference>
<dbReference type="NCBIfam" id="TIGR01509">
    <property type="entry name" value="HAD-SF-IA-v3"/>
    <property type="match status" value="1"/>
</dbReference>
<dbReference type="SFLD" id="SFLDS00003">
    <property type="entry name" value="Haloacid_Dehalogenase"/>
    <property type="match status" value="1"/>
</dbReference>
<dbReference type="Gene3D" id="3.40.50.1000">
    <property type="entry name" value="HAD superfamily/HAD-like"/>
    <property type="match status" value="1"/>
</dbReference>
<name>A0A1Y3XMJ1_9ACTN</name>